<feature type="compositionally biased region" description="Low complexity" evidence="1">
    <location>
        <begin position="60"/>
        <end position="74"/>
    </location>
</feature>
<feature type="compositionally biased region" description="Pro residues" evidence="1">
    <location>
        <begin position="76"/>
        <end position="87"/>
    </location>
</feature>
<evidence type="ECO:0000313" key="4">
    <source>
        <dbReference type="Proteomes" id="UP001604277"/>
    </source>
</evidence>
<sequence>MSFGLRQVSSLIFSLLLTVNPICGDMDPLNPYFAGTSPPPSAPLAFDQPPATGIPVPHPNSNYVNNSNYNYVNNFQPPPPPQPPRPQPQLGTPGKWSTGLCDCCSDDGMEMWRDRIMELQWHQMSKEE</sequence>
<name>A0ABD1W8D6_9LAMI</name>
<protein>
    <submittedName>
        <fullName evidence="3">Uncharacterized protein</fullName>
    </submittedName>
</protein>
<reference evidence="4" key="1">
    <citation type="submission" date="2024-07" db="EMBL/GenBank/DDBJ databases">
        <title>Two chromosome-level genome assemblies of Korean endemic species Abeliophyllum distichum and Forsythia ovata (Oleaceae).</title>
        <authorList>
            <person name="Jang H."/>
        </authorList>
    </citation>
    <scope>NUCLEOTIDE SEQUENCE [LARGE SCALE GENOMIC DNA]</scope>
</reference>
<accession>A0ABD1W8D6</accession>
<dbReference type="AlphaFoldDB" id="A0ABD1W8D6"/>
<keyword evidence="2" id="KW-0732">Signal</keyword>
<feature type="region of interest" description="Disordered" evidence="1">
    <location>
        <begin position="33"/>
        <end position="97"/>
    </location>
</feature>
<organism evidence="3 4">
    <name type="scientific">Forsythia ovata</name>
    <dbReference type="NCBI Taxonomy" id="205694"/>
    <lineage>
        <taxon>Eukaryota</taxon>
        <taxon>Viridiplantae</taxon>
        <taxon>Streptophyta</taxon>
        <taxon>Embryophyta</taxon>
        <taxon>Tracheophyta</taxon>
        <taxon>Spermatophyta</taxon>
        <taxon>Magnoliopsida</taxon>
        <taxon>eudicotyledons</taxon>
        <taxon>Gunneridae</taxon>
        <taxon>Pentapetalae</taxon>
        <taxon>asterids</taxon>
        <taxon>lamiids</taxon>
        <taxon>Lamiales</taxon>
        <taxon>Oleaceae</taxon>
        <taxon>Forsythieae</taxon>
        <taxon>Forsythia</taxon>
    </lineage>
</organism>
<dbReference type="Proteomes" id="UP001604277">
    <property type="component" value="Unassembled WGS sequence"/>
</dbReference>
<dbReference type="EMBL" id="JBFOLJ010000004">
    <property type="protein sequence ID" value="KAL2545919.1"/>
    <property type="molecule type" value="Genomic_DNA"/>
</dbReference>
<proteinExistence type="predicted"/>
<feature type="signal peptide" evidence="2">
    <location>
        <begin position="1"/>
        <end position="24"/>
    </location>
</feature>
<evidence type="ECO:0000313" key="3">
    <source>
        <dbReference type="EMBL" id="KAL2545919.1"/>
    </source>
</evidence>
<keyword evidence="4" id="KW-1185">Reference proteome</keyword>
<evidence type="ECO:0000256" key="1">
    <source>
        <dbReference type="SAM" id="MobiDB-lite"/>
    </source>
</evidence>
<comment type="caution">
    <text evidence="3">The sequence shown here is derived from an EMBL/GenBank/DDBJ whole genome shotgun (WGS) entry which is preliminary data.</text>
</comment>
<evidence type="ECO:0000256" key="2">
    <source>
        <dbReference type="SAM" id="SignalP"/>
    </source>
</evidence>
<gene>
    <name evidence="3" type="ORF">Fot_15152</name>
</gene>
<feature type="chain" id="PRO_5044785913" evidence="2">
    <location>
        <begin position="25"/>
        <end position="128"/>
    </location>
</feature>